<evidence type="ECO:0000313" key="2">
    <source>
        <dbReference type="EMBL" id="CAB4132547.1"/>
    </source>
</evidence>
<organism evidence="2">
    <name type="scientific">uncultured Caudovirales phage</name>
    <dbReference type="NCBI Taxonomy" id="2100421"/>
    <lineage>
        <taxon>Viruses</taxon>
        <taxon>Duplodnaviria</taxon>
        <taxon>Heunggongvirae</taxon>
        <taxon>Uroviricota</taxon>
        <taxon>Caudoviricetes</taxon>
        <taxon>Peduoviridae</taxon>
        <taxon>Maltschvirus</taxon>
        <taxon>Maltschvirus maltsch</taxon>
    </lineage>
</organism>
<proteinExistence type="predicted"/>
<accession>A0A6J5LHM4</accession>
<gene>
    <name evidence="2" type="ORF">UFOVP253_33</name>
</gene>
<reference evidence="2" key="1">
    <citation type="submission" date="2020-04" db="EMBL/GenBank/DDBJ databases">
        <authorList>
            <person name="Chiriac C."/>
            <person name="Salcher M."/>
            <person name="Ghai R."/>
            <person name="Kavagutti S V."/>
        </authorList>
    </citation>
    <scope>NUCLEOTIDE SEQUENCE</scope>
</reference>
<feature type="region of interest" description="Disordered" evidence="1">
    <location>
        <begin position="471"/>
        <end position="504"/>
    </location>
</feature>
<dbReference type="EMBL" id="LR796266">
    <property type="protein sequence ID" value="CAB4132547.1"/>
    <property type="molecule type" value="Genomic_DNA"/>
</dbReference>
<feature type="compositionally biased region" description="Polar residues" evidence="1">
    <location>
        <begin position="475"/>
        <end position="504"/>
    </location>
</feature>
<protein>
    <submittedName>
        <fullName evidence="2">Uncharacterized protein</fullName>
    </submittedName>
</protein>
<evidence type="ECO:0000256" key="1">
    <source>
        <dbReference type="SAM" id="MobiDB-lite"/>
    </source>
</evidence>
<sequence>MATSFLDQYNAMPDIAQPVHITQAPAAAPKQSGGGGIGGFLKRAGNSLLAPAAYFAKADIINPIKETAAQVTGNKQAYANATQASNRDLGLGSKGTDIGNASKKLAGNSVQLATNLLVPEAKAGFLARVGQGAKIGAAGGAGSALANNQDVFTGAVEGAVTGGAANGILGKLIKGKPAAGAEASTSGGTVAKDLATQGQQMKARGLGLSAGNSKAGTELFPQDTANMLDTLKNENIKVRGANSVSRDVVDKMNQYGQQIADHFKTENHPLNPADTQVIADNFMKKVSSTETDPRVLKEYQILADNLQKNVKDTKSLWEYRKGLDSRIPAAKQGNATGVTLSNQMRAIKDMRSYVADELGAVPGMKNYHDLAAIKDFIGKGSKEQNQPANSLWGHVLSSTPVQRVEQAVGGGLEKGANALGATRVPATAPSGAALNGNNVKGFLGNLTGGAIGSRVPTTSALGASEAIANPPALADQQQTPTDLLQSNTPTTPDQTASDQSQQPQIDQRTLLALVAADPKNATTYLSLYNALKPSATQTKLSGTQQQQANNAQSALSNINDIRSMLSDNPGLATKSGIPGQGSIIGGLESNVLGTGKYNAALNNLTDVLGRLRSGAALSAQEEARYKSLAPKAGDSADTIQYKLDNLEQLLNRFANPGAASSPDVSQLVTAQ</sequence>
<name>A0A6J5LHM4_9CAUD</name>